<evidence type="ECO:0000259" key="11">
    <source>
        <dbReference type="PROSITE" id="PS51671"/>
    </source>
</evidence>
<dbReference type="Gene3D" id="3.40.50.720">
    <property type="entry name" value="NAD(P)-binding Rossmann-like Domain"/>
    <property type="match status" value="1"/>
</dbReference>
<dbReference type="InterPro" id="IPR036291">
    <property type="entry name" value="NAD(P)-bd_dom_sf"/>
</dbReference>
<protein>
    <recommendedName>
        <fullName evidence="4">Prephenate dehydrogenase</fullName>
        <ecNumber evidence="3">1.3.1.12</ecNumber>
    </recommendedName>
</protein>
<dbReference type="CDD" id="cd02116">
    <property type="entry name" value="ACT"/>
    <property type="match status" value="1"/>
</dbReference>
<keyword evidence="6 12" id="KW-0560">Oxidoreductase</keyword>
<dbReference type="InterPro" id="IPR008927">
    <property type="entry name" value="6-PGluconate_DH-like_C_sf"/>
</dbReference>
<evidence type="ECO:0000256" key="1">
    <source>
        <dbReference type="ARBA" id="ARBA00005067"/>
    </source>
</evidence>
<evidence type="ECO:0000256" key="8">
    <source>
        <dbReference type="ARBA" id="ARBA00023141"/>
    </source>
</evidence>
<dbReference type="GO" id="GO:0006571">
    <property type="term" value="P:tyrosine biosynthetic process"/>
    <property type="evidence" value="ECO:0007669"/>
    <property type="project" value="UniProtKB-KW"/>
</dbReference>
<gene>
    <name evidence="12" type="ORF">J2S35_000315</name>
</gene>
<evidence type="ECO:0000256" key="5">
    <source>
        <dbReference type="ARBA" id="ARBA00022498"/>
    </source>
</evidence>
<comment type="caution">
    <text evidence="12">The sequence shown here is derived from an EMBL/GenBank/DDBJ whole genome shotgun (WGS) entry which is preliminary data.</text>
</comment>
<dbReference type="Pfam" id="PF02153">
    <property type="entry name" value="PDH_N"/>
    <property type="match status" value="1"/>
</dbReference>
<comment type="pathway">
    <text evidence="1">Amino-acid biosynthesis; L-tyrosine biosynthesis; (4-hydroxyphenyl)pyruvate from prephenate (NAD(+) route): step 1/1.</text>
</comment>
<dbReference type="InterPro" id="IPR050812">
    <property type="entry name" value="Preph/Arog_dehydrog"/>
</dbReference>
<dbReference type="PANTHER" id="PTHR21363:SF0">
    <property type="entry name" value="PREPHENATE DEHYDROGENASE [NADP(+)]"/>
    <property type="match status" value="1"/>
</dbReference>
<dbReference type="PANTHER" id="PTHR21363">
    <property type="entry name" value="PREPHENATE DEHYDROGENASE"/>
    <property type="match status" value="1"/>
</dbReference>
<proteinExistence type="inferred from homology"/>
<evidence type="ECO:0000256" key="4">
    <source>
        <dbReference type="ARBA" id="ARBA00016891"/>
    </source>
</evidence>
<dbReference type="InterPro" id="IPR002912">
    <property type="entry name" value="ACT_dom"/>
</dbReference>
<keyword evidence="8" id="KW-0028">Amino-acid biosynthesis</keyword>
<dbReference type="PROSITE" id="PS51671">
    <property type="entry name" value="ACT"/>
    <property type="match status" value="1"/>
</dbReference>
<evidence type="ECO:0000256" key="6">
    <source>
        <dbReference type="ARBA" id="ARBA00023002"/>
    </source>
</evidence>
<dbReference type="EC" id="1.3.1.12" evidence="3"/>
<evidence type="ECO:0000313" key="12">
    <source>
        <dbReference type="EMBL" id="MDR6891375.1"/>
    </source>
</evidence>
<keyword evidence="8" id="KW-0057">Aromatic amino acid biosynthesis</keyword>
<dbReference type="Gene3D" id="1.10.3660.10">
    <property type="entry name" value="6-phosphogluconate dehydrogenase C-terminal like domain"/>
    <property type="match status" value="1"/>
</dbReference>
<comment type="catalytic activity">
    <reaction evidence="9">
        <text>prephenate + NAD(+) = 3-(4-hydroxyphenyl)pyruvate + CO2 + NADH</text>
        <dbReference type="Rhea" id="RHEA:13869"/>
        <dbReference type="ChEBI" id="CHEBI:16526"/>
        <dbReference type="ChEBI" id="CHEBI:29934"/>
        <dbReference type="ChEBI" id="CHEBI:36242"/>
        <dbReference type="ChEBI" id="CHEBI:57540"/>
        <dbReference type="ChEBI" id="CHEBI:57945"/>
        <dbReference type="EC" id="1.3.1.12"/>
    </reaction>
</comment>
<accession>A0AAE3YDW2</accession>
<feature type="domain" description="ACT" evidence="11">
    <location>
        <begin position="297"/>
        <end position="366"/>
    </location>
</feature>
<dbReference type="PROSITE" id="PS51176">
    <property type="entry name" value="PDH_ADH"/>
    <property type="match status" value="1"/>
</dbReference>
<dbReference type="GO" id="GO:0004665">
    <property type="term" value="F:prephenate dehydrogenase (NADP+) activity"/>
    <property type="evidence" value="ECO:0007669"/>
    <property type="project" value="InterPro"/>
</dbReference>
<dbReference type="InterPro" id="IPR003099">
    <property type="entry name" value="Prephen_DH"/>
</dbReference>
<evidence type="ECO:0000313" key="13">
    <source>
        <dbReference type="Proteomes" id="UP001247307"/>
    </source>
</evidence>
<dbReference type="Pfam" id="PF20463">
    <property type="entry name" value="PDH_C"/>
    <property type="match status" value="1"/>
</dbReference>
<sequence length="366" mass="37769">MAASLPSVLVVGTGLLGASVGLKWRSLGGAVYVRDQSPTAAAIAEDLGAGRLWKDGSDAPDIVVVATPPESTAESIVAALREFPDAVVTDVASIKGRIGAQVRELAAKAGITADLGRYVPGHPMAGRERSGPVAARAELFEAMPWIVCPSGDADATHAVETLARRLGGTVVTMTPEEHDSAVALVSHMPQVAASLVASRLTSGHDSSLALAGNGLRDTTRIAGSDPTLWVQILAGNAAAVRPLLAELASDLHGVLEALEDPAAPGARLALARLLDAGQAGRSRLPGKHGTSSERFAHVMVLLDDRPGQLGSLFNVLADLGVNVEDVRMEHAPGREVGAVDLSVQTHLGQSTADELVARGMNAYHVR</sequence>
<evidence type="ECO:0000256" key="7">
    <source>
        <dbReference type="ARBA" id="ARBA00023027"/>
    </source>
</evidence>
<keyword evidence="13" id="KW-1185">Reference proteome</keyword>
<dbReference type="InterPro" id="IPR045865">
    <property type="entry name" value="ACT-like_dom_sf"/>
</dbReference>
<dbReference type="GO" id="GO:0008977">
    <property type="term" value="F:prephenate dehydrogenase (NAD+) activity"/>
    <property type="evidence" value="ECO:0007669"/>
    <property type="project" value="UniProtKB-EC"/>
</dbReference>
<name>A0AAE3YDW2_9MICC</name>
<dbReference type="InterPro" id="IPR046825">
    <property type="entry name" value="PDH_C"/>
</dbReference>
<dbReference type="GO" id="GO:0070403">
    <property type="term" value="F:NAD+ binding"/>
    <property type="evidence" value="ECO:0007669"/>
    <property type="project" value="InterPro"/>
</dbReference>
<keyword evidence="7" id="KW-0520">NAD</keyword>
<evidence type="ECO:0000256" key="3">
    <source>
        <dbReference type="ARBA" id="ARBA00012068"/>
    </source>
</evidence>
<dbReference type="AlphaFoldDB" id="A0AAE3YDW2"/>
<keyword evidence="5" id="KW-0827">Tyrosine biosynthesis</keyword>
<evidence type="ECO:0000259" key="10">
    <source>
        <dbReference type="PROSITE" id="PS51176"/>
    </source>
</evidence>
<organism evidence="12 13">
    <name type="scientific">Falsarthrobacter nasiphocae</name>
    <dbReference type="NCBI Taxonomy" id="189863"/>
    <lineage>
        <taxon>Bacteria</taxon>
        <taxon>Bacillati</taxon>
        <taxon>Actinomycetota</taxon>
        <taxon>Actinomycetes</taxon>
        <taxon>Micrococcales</taxon>
        <taxon>Micrococcaceae</taxon>
        <taxon>Falsarthrobacter</taxon>
    </lineage>
</organism>
<comment type="similarity">
    <text evidence="2">Belongs to the prephenate/arogenate dehydrogenase family.</text>
</comment>
<dbReference type="EMBL" id="JAVDUI010000001">
    <property type="protein sequence ID" value="MDR6891375.1"/>
    <property type="molecule type" value="Genomic_DNA"/>
</dbReference>
<evidence type="ECO:0000256" key="9">
    <source>
        <dbReference type="ARBA" id="ARBA00049260"/>
    </source>
</evidence>
<dbReference type="SUPFAM" id="SSF48179">
    <property type="entry name" value="6-phosphogluconate dehydrogenase C-terminal domain-like"/>
    <property type="match status" value="1"/>
</dbReference>
<dbReference type="NCBIfam" id="NF005112">
    <property type="entry name" value="PRK06545.2-4"/>
    <property type="match status" value="1"/>
</dbReference>
<dbReference type="SUPFAM" id="SSF51735">
    <property type="entry name" value="NAD(P)-binding Rossmann-fold domains"/>
    <property type="match status" value="1"/>
</dbReference>
<dbReference type="SUPFAM" id="SSF55021">
    <property type="entry name" value="ACT-like"/>
    <property type="match status" value="1"/>
</dbReference>
<evidence type="ECO:0000256" key="2">
    <source>
        <dbReference type="ARBA" id="ARBA00007964"/>
    </source>
</evidence>
<dbReference type="InterPro" id="IPR046826">
    <property type="entry name" value="PDH_N"/>
</dbReference>
<feature type="domain" description="Prephenate/arogenate dehydrogenase" evidence="10">
    <location>
        <begin position="6"/>
        <end position="292"/>
    </location>
</feature>
<reference evidence="12" key="1">
    <citation type="submission" date="2023-07" db="EMBL/GenBank/DDBJ databases">
        <title>Sequencing the genomes of 1000 actinobacteria strains.</title>
        <authorList>
            <person name="Klenk H.-P."/>
        </authorList>
    </citation>
    <scope>NUCLEOTIDE SEQUENCE</scope>
    <source>
        <strain evidence="12">DSM 13988</strain>
    </source>
</reference>
<dbReference type="RefSeq" id="WP_309849089.1">
    <property type="nucleotide sequence ID" value="NZ_BAAAIU010000024.1"/>
</dbReference>
<dbReference type="Gene3D" id="3.30.70.260">
    <property type="match status" value="1"/>
</dbReference>
<dbReference type="NCBIfam" id="NF005111">
    <property type="entry name" value="PRK06545.2-3"/>
    <property type="match status" value="1"/>
</dbReference>
<dbReference type="Proteomes" id="UP001247307">
    <property type="component" value="Unassembled WGS sequence"/>
</dbReference>